<dbReference type="Proteomes" id="UP000198651">
    <property type="component" value="Chromosome I"/>
</dbReference>
<dbReference type="EMBL" id="LN906597">
    <property type="protein sequence ID" value="CUT18091.1"/>
    <property type="molecule type" value="Genomic_DNA"/>
</dbReference>
<accession>A0A0S4M455</accession>
<evidence type="ECO:0000313" key="3">
    <source>
        <dbReference type="Proteomes" id="UP000198651"/>
    </source>
</evidence>
<organism evidence="2 3">
    <name type="scientific">Candidatus Ichthyocystis hellenicum</name>
    <dbReference type="NCBI Taxonomy" id="1561003"/>
    <lineage>
        <taxon>Bacteria</taxon>
        <taxon>Pseudomonadati</taxon>
        <taxon>Pseudomonadota</taxon>
        <taxon>Betaproteobacteria</taxon>
        <taxon>Burkholderiales</taxon>
        <taxon>Candidatus Ichthyocystis</taxon>
    </lineage>
</organism>
<feature type="compositionally biased region" description="Low complexity" evidence="1">
    <location>
        <begin position="10"/>
        <end position="22"/>
    </location>
</feature>
<protein>
    <submittedName>
        <fullName evidence="2">Uncharacterized protein</fullName>
    </submittedName>
</protein>
<sequence>MSSSIMPAADSSVEIELDSSSSTMSVDLEQSAVESDGMQQASRGGPNGEGSDISLLTQDASSSETRNTVQNRELYSLLLNPDHLYTHPISANVSVKIFARDPVELASILKSISAMSSLSPEEMRGNFVICSRSIMIDSGIEIGEGVRTIRLLSGVRTDPPIICRLLEYTPSGIPLPQAGNLGMGSNTGDNNPIPEDEHIPFPSTSMGFTGSRSSNNDNKTSSARTDLESLLRLIAQERGNYRPGNLAEASDDSEDEVDDIEDDRSRG</sequence>
<feature type="compositionally biased region" description="Polar residues" evidence="1">
    <location>
        <begin position="202"/>
        <end position="224"/>
    </location>
</feature>
<evidence type="ECO:0000313" key="2">
    <source>
        <dbReference type="EMBL" id="CUT18091.1"/>
    </source>
</evidence>
<feature type="region of interest" description="Disordered" evidence="1">
    <location>
        <begin position="1"/>
        <end position="54"/>
    </location>
</feature>
<dbReference type="STRING" id="1561003.Ark11_1286"/>
<reference evidence="3" key="1">
    <citation type="submission" date="2015-11" db="EMBL/GenBank/DDBJ databases">
        <authorList>
            <person name="Seth-Smith H.M.B."/>
        </authorList>
    </citation>
    <scope>NUCLEOTIDE SEQUENCE [LARGE SCALE GENOMIC DNA]</scope>
    <source>
        <strain evidence="3">2013Ark11</strain>
    </source>
</reference>
<dbReference type="RefSeq" id="WP_092490599.1">
    <property type="nucleotide sequence ID" value="NZ_LN906597.1"/>
</dbReference>
<feature type="compositionally biased region" description="Acidic residues" evidence="1">
    <location>
        <begin position="249"/>
        <end position="267"/>
    </location>
</feature>
<proteinExistence type="predicted"/>
<dbReference type="OrthoDB" id="9969897at2"/>
<name>A0A0S4M455_9BURK</name>
<evidence type="ECO:0000256" key="1">
    <source>
        <dbReference type="SAM" id="MobiDB-lite"/>
    </source>
</evidence>
<dbReference type="AlphaFoldDB" id="A0A0S4M455"/>
<gene>
    <name evidence="2" type="ORF">Ark11_1286</name>
</gene>
<keyword evidence="3" id="KW-1185">Reference proteome</keyword>
<feature type="region of interest" description="Disordered" evidence="1">
    <location>
        <begin position="177"/>
        <end position="267"/>
    </location>
</feature>